<dbReference type="Proteomes" id="UP001141259">
    <property type="component" value="Unassembled WGS sequence"/>
</dbReference>
<evidence type="ECO:0008006" key="3">
    <source>
        <dbReference type="Google" id="ProtNLM"/>
    </source>
</evidence>
<dbReference type="AlphaFoldDB" id="A0A9X2VW78"/>
<sequence>MADVVFVHGIGSPRQSAAGMASAWLDALNAGARTTGSPGLSKDDVVLAYYRHAFAASGSKGPDGDEVAVADLDVVERAMVESLWAAAVAQTPALSADATKAGVPLSVQEQIKRMSGWGPFADCPPSRIPLSIRQVSLYLRDTAVRERVQAVVQDAVTERTRVLVAHSLGSVVAYEMLAANPDWPVRALVTFGSPLGWSPQVFDRLTPGPCDGVGVWPGGVRVWTNVSFAGDVVALHKELSPLFAHPDGRSRVRDLPVRLTSMHAAEAYLRTAEVAGAVLAGVSGR</sequence>
<dbReference type="Gene3D" id="3.40.50.1820">
    <property type="entry name" value="alpha/beta hydrolase"/>
    <property type="match status" value="1"/>
</dbReference>
<evidence type="ECO:0000313" key="1">
    <source>
        <dbReference type="EMBL" id="MCS7483814.1"/>
    </source>
</evidence>
<dbReference type="RefSeq" id="WP_259629266.1">
    <property type="nucleotide sequence ID" value="NZ_JANYMP010000037.1"/>
</dbReference>
<dbReference type="InterPro" id="IPR029058">
    <property type="entry name" value="AB_hydrolase_fold"/>
</dbReference>
<reference evidence="1" key="1">
    <citation type="submission" date="2022-08" db="EMBL/GenBank/DDBJ databases">
        <authorList>
            <person name="Tistechok S."/>
            <person name="Samborskyy M."/>
            <person name="Roman I."/>
        </authorList>
    </citation>
    <scope>NUCLEOTIDE SEQUENCE</scope>
    <source>
        <strain evidence="1">DSM 103496</strain>
    </source>
</reference>
<protein>
    <recommendedName>
        <fullName evidence="3">Alpha/beta hydrolase family protein</fullName>
    </recommendedName>
</protein>
<evidence type="ECO:0000313" key="2">
    <source>
        <dbReference type="Proteomes" id="UP001141259"/>
    </source>
</evidence>
<accession>A0A9X2VW78</accession>
<comment type="caution">
    <text evidence="1">The sequence shown here is derived from an EMBL/GenBank/DDBJ whole genome shotgun (WGS) entry which is preliminary data.</text>
</comment>
<dbReference type="EMBL" id="JANYMP010000037">
    <property type="protein sequence ID" value="MCS7483814.1"/>
    <property type="molecule type" value="Genomic_DNA"/>
</dbReference>
<dbReference type="SUPFAM" id="SSF53474">
    <property type="entry name" value="alpha/beta-Hydrolases"/>
    <property type="match status" value="1"/>
</dbReference>
<keyword evidence="2" id="KW-1185">Reference proteome</keyword>
<gene>
    <name evidence="1" type="ORF">NZH93_43845</name>
</gene>
<organism evidence="1 2">
    <name type="scientific">Umezawaea endophytica</name>
    <dbReference type="NCBI Taxonomy" id="1654476"/>
    <lineage>
        <taxon>Bacteria</taxon>
        <taxon>Bacillati</taxon>
        <taxon>Actinomycetota</taxon>
        <taxon>Actinomycetes</taxon>
        <taxon>Pseudonocardiales</taxon>
        <taxon>Pseudonocardiaceae</taxon>
        <taxon>Umezawaea</taxon>
    </lineage>
</organism>
<name>A0A9X2VW78_9PSEU</name>
<proteinExistence type="predicted"/>